<keyword evidence="2" id="KW-0067">ATP-binding</keyword>
<dbReference type="PANTHER" id="PTHR42759:SF5">
    <property type="entry name" value="METHANOL DEHYDROGENASE REGULATOR"/>
    <property type="match status" value="1"/>
</dbReference>
<reference evidence="5" key="1">
    <citation type="journal article" date="2014" name="Front. Microbiol.">
        <title>High frequency of phylogenetically diverse reductive dehalogenase-homologous genes in deep subseafloor sedimentary metagenomes.</title>
        <authorList>
            <person name="Kawai M."/>
            <person name="Futagami T."/>
            <person name="Toyoda A."/>
            <person name="Takaki Y."/>
            <person name="Nishi S."/>
            <person name="Hori S."/>
            <person name="Arai W."/>
            <person name="Tsubouchi T."/>
            <person name="Morono Y."/>
            <person name="Uchiyama I."/>
            <person name="Ito T."/>
            <person name="Fujiyama A."/>
            <person name="Inagaki F."/>
            <person name="Takami H."/>
        </authorList>
    </citation>
    <scope>NUCLEOTIDE SEQUENCE</scope>
    <source>
        <strain evidence="5">Expedition CK06-06</strain>
    </source>
</reference>
<dbReference type="PIRSF" id="PIRSF002849">
    <property type="entry name" value="AAA_ATPase_chaperone_MoxR_prd"/>
    <property type="match status" value="1"/>
</dbReference>
<dbReference type="InterPro" id="IPR027417">
    <property type="entry name" value="P-loop_NTPase"/>
</dbReference>
<dbReference type="InterPro" id="IPR041628">
    <property type="entry name" value="ChlI/MoxR_AAA_lid"/>
</dbReference>
<dbReference type="InterPro" id="IPR050764">
    <property type="entry name" value="CbbQ/NirQ/NorQ/GpvN"/>
</dbReference>
<dbReference type="Gene3D" id="1.10.8.80">
    <property type="entry name" value="Magnesium chelatase subunit I, C-Terminal domain"/>
    <property type="match status" value="1"/>
</dbReference>
<dbReference type="SUPFAM" id="SSF52540">
    <property type="entry name" value="P-loop containing nucleoside triphosphate hydrolases"/>
    <property type="match status" value="1"/>
</dbReference>
<evidence type="ECO:0000256" key="2">
    <source>
        <dbReference type="ARBA" id="ARBA00022840"/>
    </source>
</evidence>
<dbReference type="GO" id="GO:0016887">
    <property type="term" value="F:ATP hydrolysis activity"/>
    <property type="evidence" value="ECO:0007669"/>
    <property type="project" value="InterPro"/>
</dbReference>
<dbReference type="CDD" id="cd00009">
    <property type="entry name" value="AAA"/>
    <property type="match status" value="1"/>
</dbReference>
<protein>
    <recommendedName>
        <fullName evidence="6">AAA+ ATPase domain-containing protein</fullName>
    </recommendedName>
</protein>
<sequence>MESKVRDEVKKTQEEIIGVIENIEKVIEGKRKVIEYVLTALLAEGHVLIEDVPGVGKTMLAKSLAKSIDCKFKRIQFTPDLLPSDITGVSVYSQKTQDFNFREGVVFANIILADEINRASPKTQSSLLECMEEKQVTVDGITYKLNIPFLIVATQNPIEYEGTYPLPEAQLDKFIMHITMGYPTHSDELVILEKHGTHPAIDDISPVCTGEDVSRWIEVTKTIFVNESIKDYLVSIVEQTRKNDKLYLGSSPRGSLGLLKTSKALALIRGRDYVIP</sequence>
<dbReference type="Gene3D" id="3.40.50.300">
    <property type="entry name" value="P-loop containing nucleotide triphosphate hydrolases"/>
    <property type="match status" value="1"/>
</dbReference>
<feature type="domain" description="ChlI/MoxR AAA lid" evidence="4">
    <location>
        <begin position="239"/>
        <end position="276"/>
    </location>
</feature>
<accession>X1EPU9</accession>
<evidence type="ECO:0000259" key="3">
    <source>
        <dbReference type="Pfam" id="PF07726"/>
    </source>
</evidence>
<evidence type="ECO:0008006" key="6">
    <source>
        <dbReference type="Google" id="ProtNLM"/>
    </source>
</evidence>
<gene>
    <name evidence="5" type="ORF">S03H2_07215</name>
</gene>
<comment type="caution">
    <text evidence="5">The sequence shown here is derived from an EMBL/GenBank/DDBJ whole genome shotgun (WGS) entry which is preliminary data.</text>
</comment>
<dbReference type="InterPro" id="IPR011703">
    <property type="entry name" value="ATPase_AAA-3"/>
</dbReference>
<feature type="domain" description="ATPase AAA-3" evidence="3">
    <location>
        <begin position="46"/>
        <end position="176"/>
    </location>
</feature>
<name>X1EPU9_9ZZZZ</name>
<evidence type="ECO:0000259" key="4">
    <source>
        <dbReference type="Pfam" id="PF17863"/>
    </source>
</evidence>
<dbReference type="GO" id="GO:0005524">
    <property type="term" value="F:ATP binding"/>
    <property type="evidence" value="ECO:0007669"/>
    <property type="project" value="UniProtKB-KW"/>
</dbReference>
<dbReference type="EMBL" id="BARU01003293">
    <property type="protein sequence ID" value="GAH22365.1"/>
    <property type="molecule type" value="Genomic_DNA"/>
</dbReference>
<organism evidence="5">
    <name type="scientific">marine sediment metagenome</name>
    <dbReference type="NCBI Taxonomy" id="412755"/>
    <lineage>
        <taxon>unclassified sequences</taxon>
        <taxon>metagenomes</taxon>
        <taxon>ecological metagenomes</taxon>
    </lineage>
</organism>
<dbReference type="FunFam" id="3.40.50.300:FF:000640">
    <property type="entry name" value="MoxR family ATPase"/>
    <property type="match status" value="1"/>
</dbReference>
<keyword evidence="1" id="KW-0547">Nucleotide-binding</keyword>
<feature type="non-terminal residue" evidence="5">
    <location>
        <position position="276"/>
    </location>
</feature>
<proteinExistence type="predicted"/>
<dbReference type="PANTHER" id="PTHR42759">
    <property type="entry name" value="MOXR FAMILY PROTEIN"/>
    <property type="match status" value="1"/>
</dbReference>
<evidence type="ECO:0000256" key="1">
    <source>
        <dbReference type="ARBA" id="ARBA00022741"/>
    </source>
</evidence>
<dbReference type="Pfam" id="PF07726">
    <property type="entry name" value="AAA_3"/>
    <property type="match status" value="1"/>
</dbReference>
<dbReference type="AlphaFoldDB" id="X1EPU9"/>
<dbReference type="Pfam" id="PF17863">
    <property type="entry name" value="AAA_lid_2"/>
    <property type="match status" value="1"/>
</dbReference>
<evidence type="ECO:0000313" key="5">
    <source>
        <dbReference type="EMBL" id="GAH22365.1"/>
    </source>
</evidence>